<dbReference type="GO" id="GO:0009313">
    <property type="term" value="P:oligosaccharide catabolic process"/>
    <property type="evidence" value="ECO:0007669"/>
    <property type="project" value="TreeGrafter"/>
</dbReference>
<dbReference type="Proteomes" id="UP000320421">
    <property type="component" value="Chromosome"/>
</dbReference>
<dbReference type="GO" id="GO:0005737">
    <property type="term" value="C:cytoplasm"/>
    <property type="evidence" value="ECO:0007669"/>
    <property type="project" value="TreeGrafter"/>
</dbReference>
<protein>
    <recommendedName>
        <fullName evidence="3">exo-alpha-sialidase</fullName>
        <ecNumber evidence="3">3.2.1.18</ecNumber>
    </recommendedName>
</protein>
<feature type="domain" description="Sialidase" evidence="5">
    <location>
        <begin position="63"/>
        <end position="358"/>
    </location>
</feature>
<evidence type="ECO:0000256" key="4">
    <source>
        <dbReference type="SAM" id="SignalP"/>
    </source>
</evidence>
<comment type="catalytic activity">
    <reaction evidence="1">
        <text>Hydrolysis of alpha-(2-&gt;3)-, alpha-(2-&gt;6)-, alpha-(2-&gt;8)- glycosidic linkages of terminal sialic acid residues in oligosaccharides, glycoproteins, glycolipids, colominic acid and synthetic substrates.</text>
        <dbReference type="EC" id="3.2.1.18"/>
    </reaction>
</comment>
<feature type="signal peptide" evidence="4">
    <location>
        <begin position="1"/>
        <end position="18"/>
    </location>
</feature>
<reference evidence="6 7" key="1">
    <citation type="submission" date="2019-02" db="EMBL/GenBank/DDBJ databases">
        <title>Deep-cultivation of Planctomycetes and their phenomic and genomic characterization uncovers novel biology.</title>
        <authorList>
            <person name="Wiegand S."/>
            <person name="Jogler M."/>
            <person name="Boedeker C."/>
            <person name="Pinto D."/>
            <person name="Vollmers J."/>
            <person name="Rivas-Marin E."/>
            <person name="Kohn T."/>
            <person name="Peeters S.H."/>
            <person name="Heuer A."/>
            <person name="Rast P."/>
            <person name="Oberbeckmann S."/>
            <person name="Bunk B."/>
            <person name="Jeske O."/>
            <person name="Meyerdierks A."/>
            <person name="Storesund J.E."/>
            <person name="Kallscheuer N."/>
            <person name="Luecker S."/>
            <person name="Lage O.M."/>
            <person name="Pohl T."/>
            <person name="Merkel B.J."/>
            <person name="Hornburger P."/>
            <person name="Mueller R.-W."/>
            <person name="Bruemmer F."/>
            <person name="Labrenz M."/>
            <person name="Spormann A.M."/>
            <person name="Op den Camp H."/>
            <person name="Overmann J."/>
            <person name="Amann R."/>
            <person name="Jetten M.S.M."/>
            <person name="Mascher T."/>
            <person name="Medema M.H."/>
            <person name="Devos D.P."/>
            <person name="Kaster A.-K."/>
            <person name="Ovreas L."/>
            <person name="Rohde M."/>
            <person name="Galperin M.Y."/>
            <person name="Jogler C."/>
        </authorList>
    </citation>
    <scope>NUCLEOTIDE SEQUENCE [LARGE SCALE GENOMIC DNA]</scope>
    <source>
        <strain evidence="6 7">HG66A1</strain>
    </source>
</reference>
<dbReference type="PANTHER" id="PTHR10628">
    <property type="entry name" value="SIALIDASE"/>
    <property type="match status" value="1"/>
</dbReference>
<dbReference type="PANTHER" id="PTHR10628:SF30">
    <property type="entry name" value="EXO-ALPHA-SIALIDASE"/>
    <property type="match status" value="1"/>
</dbReference>
<name>A0A517PND9_9PLAN</name>
<dbReference type="GO" id="GO:0016020">
    <property type="term" value="C:membrane"/>
    <property type="evidence" value="ECO:0007669"/>
    <property type="project" value="TreeGrafter"/>
</dbReference>
<dbReference type="RefSeq" id="WP_145184335.1">
    <property type="nucleotide sequence ID" value="NZ_CP036266.1"/>
</dbReference>
<evidence type="ECO:0000313" key="7">
    <source>
        <dbReference type="Proteomes" id="UP000320421"/>
    </source>
</evidence>
<evidence type="ECO:0000256" key="1">
    <source>
        <dbReference type="ARBA" id="ARBA00000427"/>
    </source>
</evidence>
<evidence type="ECO:0000313" key="6">
    <source>
        <dbReference type="EMBL" id="QDT20890.1"/>
    </source>
</evidence>
<dbReference type="Pfam" id="PF13088">
    <property type="entry name" value="BNR_2"/>
    <property type="match status" value="1"/>
</dbReference>
<keyword evidence="4" id="KW-0732">Signal</keyword>
<accession>A0A517PND9</accession>
<gene>
    <name evidence="6" type="primary">nedA_5</name>
    <name evidence="6" type="ORF">HG66A1_26810</name>
</gene>
<dbReference type="EMBL" id="CP036266">
    <property type="protein sequence ID" value="QDT20890.1"/>
    <property type="molecule type" value="Genomic_DNA"/>
</dbReference>
<dbReference type="EC" id="3.2.1.18" evidence="3"/>
<evidence type="ECO:0000259" key="5">
    <source>
        <dbReference type="Pfam" id="PF13088"/>
    </source>
</evidence>
<dbReference type="GO" id="GO:0004308">
    <property type="term" value="F:exo-alpha-sialidase activity"/>
    <property type="evidence" value="ECO:0007669"/>
    <property type="project" value="UniProtKB-EC"/>
</dbReference>
<dbReference type="SUPFAM" id="SSF50939">
    <property type="entry name" value="Sialidases"/>
    <property type="match status" value="1"/>
</dbReference>
<dbReference type="CDD" id="cd15482">
    <property type="entry name" value="Sialidase_non-viral"/>
    <property type="match status" value="1"/>
</dbReference>
<dbReference type="Gene3D" id="2.120.10.10">
    <property type="match status" value="1"/>
</dbReference>
<dbReference type="AlphaFoldDB" id="A0A517PND9"/>
<evidence type="ECO:0000256" key="3">
    <source>
        <dbReference type="ARBA" id="ARBA00012733"/>
    </source>
</evidence>
<dbReference type="InterPro" id="IPR026856">
    <property type="entry name" value="Sialidase_fam"/>
</dbReference>
<dbReference type="GO" id="GO:0006689">
    <property type="term" value="P:ganglioside catabolic process"/>
    <property type="evidence" value="ECO:0007669"/>
    <property type="project" value="TreeGrafter"/>
</dbReference>
<sequence length="385" mass="42448" precursor="true">MMKSLAFGLVLSLPFLSAAPLPAAAPAETPPALETITRTTVFEKGEAGYHGFRIPALLVTPKGTLLAFAEARKNNLGDSGDIDLVLKRSSDNGKTWSPLAVLWNDGENTCGNPCPVVDESTGRIWLPLTWNHGKDHEKQIKAQAGLDTRRVYMSYSDDDGQTWKPPYEVTETTKKPEWTWYATGPGNGIQLTQGPHKGRLVIPCDHNVTLDGKVVRRSHAIYSDDHGQTWQLSEPIGEMTNECAVVELGDGRLQMNMRSYHGKNRRAIAYSDDGGTTWSEVTLDPTLIEPVCQASLIRVSFPKYGTPGQILFSNPGSQKREKMTVRLSKDDGQTWVASRLVTPGSAAYSSLALLKNGQAGLLYERDRYQKIEFVAFDLKHFTAGR</sequence>
<evidence type="ECO:0000256" key="2">
    <source>
        <dbReference type="ARBA" id="ARBA00009348"/>
    </source>
</evidence>
<keyword evidence="6" id="KW-0378">Hydrolase</keyword>
<proteinExistence type="inferred from homology"/>
<keyword evidence="7" id="KW-1185">Reference proteome</keyword>
<dbReference type="OrthoDB" id="7294637at2"/>
<feature type="chain" id="PRO_5022083024" description="exo-alpha-sialidase" evidence="4">
    <location>
        <begin position="19"/>
        <end position="385"/>
    </location>
</feature>
<dbReference type="InterPro" id="IPR011040">
    <property type="entry name" value="Sialidase"/>
</dbReference>
<comment type="similarity">
    <text evidence="2">Belongs to the glycosyl hydrolase 33 family.</text>
</comment>
<keyword evidence="6" id="KW-0326">Glycosidase</keyword>
<organism evidence="6 7">
    <name type="scientific">Gimesia chilikensis</name>
    <dbReference type="NCBI Taxonomy" id="2605989"/>
    <lineage>
        <taxon>Bacteria</taxon>
        <taxon>Pseudomonadati</taxon>
        <taxon>Planctomycetota</taxon>
        <taxon>Planctomycetia</taxon>
        <taxon>Planctomycetales</taxon>
        <taxon>Planctomycetaceae</taxon>
        <taxon>Gimesia</taxon>
    </lineage>
</organism>
<dbReference type="InterPro" id="IPR036278">
    <property type="entry name" value="Sialidase_sf"/>
</dbReference>